<name>A0A3G9G7J9_9CAUL</name>
<reference evidence="2" key="1">
    <citation type="journal article" date="2017" name="Biotechnol. Biofuels">
        <title>Evaluation of environmental bacterial communities as a factor affecting the growth of duckweed Lemna minor.</title>
        <authorList>
            <person name="Ishizawa H."/>
            <person name="Kuroda M."/>
            <person name="Morikawa M."/>
            <person name="Ike M."/>
        </authorList>
    </citation>
    <scope>NUCLEOTIDE SEQUENCE [LARGE SCALE GENOMIC DNA]</scope>
    <source>
        <strain evidence="2">M6</strain>
    </source>
</reference>
<gene>
    <name evidence="1" type="ORF">EM6_0828</name>
</gene>
<dbReference type="AlphaFoldDB" id="A0A3G9G7J9"/>
<organism evidence="1 2">
    <name type="scientific">Asticcacaulis excentricus</name>
    <dbReference type="NCBI Taxonomy" id="78587"/>
    <lineage>
        <taxon>Bacteria</taxon>
        <taxon>Pseudomonadati</taxon>
        <taxon>Pseudomonadota</taxon>
        <taxon>Alphaproteobacteria</taxon>
        <taxon>Caulobacterales</taxon>
        <taxon>Caulobacteraceae</taxon>
        <taxon>Asticcacaulis</taxon>
    </lineage>
</organism>
<proteinExistence type="predicted"/>
<reference evidence="2" key="2">
    <citation type="journal article" date="2017" name="Plant Physiol. Biochem.">
        <title>Differential oxidative and antioxidative response of duckweed Lemna minor toward plant growth promoting/inhibiting bacteria.</title>
        <authorList>
            <person name="Ishizawa H."/>
            <person name="Kuroda M."/>
            <person name="Morikawa M."/>
            <person name="Ike M."/>
        </authorList>
    </citation>
    <scope>NUCLEOTIDE SEQUENCE [LARGE SCALE GENOMIC DNA]</scope>
    <source>
        <strain evidence="2">M6</strain>
    </source>
</reference>
<dbReference type="EMBL" id="AP018827">
    <property type="protein sequence ID" value="BBF80249.1"/>
    <property type="molecule type" value="Genomic_DNA"/>
</dbReference>
<evidence type="ECO:0000313" key="2">
    <source>
        <dbReference type="Proteomes" id="UP000278756"/>
    </source>
</evidence>
<protein>
    <submittedName>
        <fullName evidence="1">Uncharacterized protein</fullName>
    </submittedName>
</protein>
<sequence>MTILKESRYDNSSNTADISLHGIMQHNDFFDPLKPEFILKI</sequence>
<evidence type="ECO:0000313" key="1">
    <source>
        <dbReference type="EMBL" id="BBF80249.1"/>
    </source>
</evidence>
<dbReference type="Proteomes" id="UP000278756">
    <property type="component" value="Chromosome 1"/>
</dbReference>
<accession>A0A3G9G7J9</accession>